<evidence type="ECO:0000256" key="1">
    <source>
        <dbReference type="ARBA" id="ARBA00022664"/>
    </source>
</evidence>
<feature type="compositionally biased region" description="Low complexity" evidence="4">
    <location>
        <begin position="205"/>
        <end position="222"/>
    </location>
</feature>
<evidence type="ECO:0000259" key="5">
    <source>
        <dbReference type="PROSITE" id="PS50158"/>
    </source>
</evidence>
<name>A0A6A4GJ65_9AGAR</name>
<keyword evidence="3" id="KW-0175">Coiled coil</keyword>
<feature type="compositionally biased region" description="Basic and acidic residues" evidence="4">
    <location>
        <begin position="580"/>
        <end position="589"/>
    </location>
</feature>
<dbReference type="OrthoDB" id="2614495at2759"/>
<keyword evidence="7" id="KW-1185">Reference proteome</keyword>
<feature type="coiled-coil region" evidence="3">
    <location>
        <begin position="52"/>
        <end position="79"/>
    </location>
</feature>
<sequence length="624" mass="69326">MGYGVASAESYFRSPLAIPVTKEVPISNKGYNNGFTNQSIKSEENSEAQVKIAAALDKYDALFKELKDVRDDFKSVKNEFNRDIGEMRQLWSITKEAGRGANNKVGMNTQQLSTLHRPKPVLNKQGRQMTLKEFACFMCGDKSHMMGNCPKFLEFLTQGWIVPDPNGGKMMFLKDGQKLPRGDISTKKKSNKLWADNDEDSTNEPSTPSSPTPSQSQAQASSHTGLSVINLLSDNEASDGENPKATKEEQRKQISEQIAKQTAPIYAFYHPNPKVEFDKDIAKLDGNGCCLNNDDAFTPSVVPLLSAQLRNPMTTGNHLLNIPTFPEASQLSGQDTWRAFKDRVELNVQVKGLMGYLDGSIPKPTSATYLYAAQTASSIDSQFPSPGEWVQRDRIVASIIYLNCTDPIGIGIERDTVANKTWKYLVKKYESRDEQRIHIADTILREHKFNPETSTMEDHEKKMKNLLKTLHNLGGPATITNTWKDYVLNVPGMLSSEAFTYLHRLYLDKVVRTRDVDDDPVKKQVAALFAQHLAVHAATIAASAKRDNSNRPICTNPPCPTKVGHTIERCWAKGGGAEGKAPKSWRDKYSGTQASPNTTASPIDVYVGSTSSPKQPDLEWLMPF</sequence>
<feature type="compositionally biased region" description="Basic and acidic residues" evidence="4">
    <location>
        <begin position="241"/>
        <end position="254"/>
    </location>
</feature>
<evidence type="ECO:0000256" key="2">
    <source>
        <dbReference type="PROSITE-ProRule" id="PRU00047"/>
    </source>
</evidence>
<dbReference type="GO" id="GO:0008270">
    <property type="term" value="F:zinc ion binding"/>
    <property type="evidence" value="ECO:0007669"/>
    <property type="project" value="UniProtKB-KW"/>
</dbReference>
<dbReference type="SUPFAM" id="SSF57756">
    <property type="entry name" value="Retrovirus zinc finger-like domains"/>
    <property type="match status" value="1"/>
</dbReference>
<accession>A0A6A4GJ65</accession>
<reference evidence="6" key="1">
    <citation type="journal article" date="2019" name="Environ. Microbiol.">
        <title>Fungal ecological strategies reflected in gene transcription - a case study of two litter decomposers.</title>
        <authorList>
            <person name="Barbi F."/>
            <person name="Kohler A."/>
            <person name="Barry K."/>
            <person name="Baskaran P."/>
            <person name="Daum C."/>
            <person name="Fauchery L."/>
            <person name="Ihrmark K."/>
            <person name="Kuo A."/>
            <person name="LaButti K."/>
            <person name="Lipzen A."/>
            <person name="Morin E."/>
            <person name="Grigoriev I.V."/>
            <person name="Henrissat B."/>
            <person name="Lindahl B."/>
            <person name="Martin F."/>
        </authorList>
    </citation>
    <scope>NUCLEOTIDE SEQUENCE</scope>
    <source>
        <strain evidence="6">JB14</strain>
    </source>
</reference>
<dbReference type="GO" id="GO:0006397">
    <property type="term" value="P:mRNA processing"/>
    <property type="evidence" value="ECO:0007669"/>
    <property type="project" value="UniProtKB-KW"/>
</dbReference>
<dbReference type="GO" id="GO:0003676">
    <property type="term" value="F:nucleic acid binding"/>
    <property type="evidence" value="ECO:0007669"/>
    <property type="project" value="InterPro"/>
</dbReference>
<keyword evidence="1" id="KW-0507">mRNA processing</keyword>
<dbReference type="Proteomes" id="UP000799118">
    <property type="component" value="Unassembled WGS sequence"/>
</dbReference>
<feature type="compositionally biased region" description="Basic and acidic residues" evidence="4">
    <location>
        <begin position="175"/>
        <end position="186"/>
    </location>
</feature>
<dbReference type="EMBL" id="ML769948">
    <property type="protein sequence ID" value="KAE9385752.1"/>
    <property type="molecule type" value="Genomic_DNA"/>
</dbReference>
<keyword evidence="2" id="KW-0862">Zinc</keyword>
<dbReference type="InterPro" id="IPR036875">
    <property type="entry name" value="Znf_CCHC_sf"/>
</dbReference>
<feature type="domain" description="CCHC-type" evidence="5">
    <location>
        <begin position="136"/>
        <end position="151"/>
    </location>
</feature>
<proteinExistence type="predicted"/>
<keyword evidence="2" id="KW-0479">Metal-binding</keyword>
<gene>
    <name evidence="6" type="ORF">BT96DRAFT_949611</name>
</gene>
<organism evidence="6 7">
    <name type="scientific">Gymnopus androsaceus JB14</name>
    <dbReference type="NCBI Taxonomy" id="1447944"/>
    <lineage>
        <taxon>Eukaryota</taxon>
        <taxon>Fungi</taxon>
        <taxon>Dikarya</taxon>
        <taxon>Basidiomycota</taxon>
        <taxon>Agaricomycotina</taxon>
        <taxon>Agaricomycetes</taxon>
        <taxon>Agaricomycetidae</taxon>
        <taxon>Agaricales</taxon>
        <taxon>Marasmiineae</taxon>
        <taxon>Omphalotaceae</taxon>
        <taxon>Gymnopus</taxon>
    </lineage>
</organism>
<keyword evidence="2" id="KW-0863">Zinc-finger</keyword>
<evidence type="ECO:0000256" key="3">
    <source>
        <dbReference type="SAM" id="Coils"/>
    </source>
</evidence>
<feature type="region of interest" description="Disordered" evidence="4">
    <location>
        <begin position="575"/>
        <end position="624"/>
    </location>
</feature>
<dbReference type="InterPro" id="IPR001878">
    <property type="entry name" value="Znf_CCHC"/>
</dbReference>
<dbReference type="AlphaFoldDB" id="A0A6A4GJ65"/>
<evidence type="ECO:0000256" key="4">
    <source>
        <dbReference type="SAM" id="MobiDB-lite"/>
    </source>
</evidence>
<evidence type="ECO:0000313" key="6">
    <source>
        <dbReference type="EMBL" id="KAE9385752.1"/>
    </source>
</evidence>
<dbReference type="Pfam" id="PF14223">
    <property type="entry name" value="Retrotran_gag_2"/>
    <property type="match status" value="1"/>
</dbReference>
<feature type="compositionally biased region" description="Polar residues" evidence="4">
    <location>
        <begin position="590"/>
        <end position="601"/>
    </location>
</feature>
<feature type="compositionally biased region" description="Polar residues" evidence="4">
    <location>
        <begin position="223"/>
        <end position="235"/>
    </location>
</feature>
<protein>
    <recommendedName>
        <fullName evidence="5">CCHC-type domain-containing protein</fullName>
    </recommendedName>
</protein>
<evidence type="ECO:0000313" key="7">
    <source>
        <dbReference type="Proteomes" id="UP000799118"/>
    </source>
</evidence>
<feature type="region of interest" description="Disordered" evidence="4">
    <location>
        <begin position="172"/>
        <end position="255"/>
    </location>
</feature>
<dbReference type="PROSITE" id="PS50158">
    <property type="entry name" value="ZF_CCHC"/>
    <property type="match status" value="1"/>
</dbReference>